<accession>A0A7W9E8S0</accession>
<comment type="caution">
    <text evidence="1">The sequence shown here is derived from an EMBL/GenBank/DDBJ whole genome shotgun (WGS) entry which is preliminary data.</text>
</comment>
<proteinExistence type="predicted"/>
<reference evidence="1 2" key="1">
    <citation type="submission" date="2020-08" db="EMBL/GenBank/DDBJ databases">
        <title>Genomic Encyclopedia of Type Strains, Phase IV (KMG-IV): sequencing the most valuable type-strain genomes for metagenomic binning, comparative biology and taxonomic classification.</title>
        <authorList>
            <person name="Goeker M."/>
        </authorList>
    </citation>
    <scope>NUCLEOTIDE SEQUENCE [LARGE SCALE GENOMIC DNA]</scope>
    <source>
        <strain evidence="1 2">DSM 24448</strain>
    </source>
</reference>
<sequence length="126" mass="14361">MACLPEPWPQWSDIQRPDGPDLMIVRVTRIDIAAVPRISDRTEVFDETVTVELVQALQGAPDAQYQMKQVHSRRPLSDEPIRCLPWRVELNVGDVVVAYENRDGRLMIPQPYHVPADLKAVLEGHQ</sequence>
<dbReference type="Proteomes" id="UP000548978">
    <property type="component" value="Unassembled WGS sequence"/>
</dbReference>
<gene>
    <name evidence="1" type="ORF">FHS65_002029</name>
</gene>
<dbReference type="OrthoDB" id="9554218at2"/>
<dbReference type="AlphaFoldDB" id="A0A7W9E8S0"/>
<dbReference type="EMBL" id="JACIJB010000009">
    <property type="protein sequence ID" value="MBB5661269.1"/>
    <property type="molecule type" value="Genomic_DNA"/>
</dbReference>
<keyword evidence="2" id="KW-1185">Reference proteome</keyword>
<evidence type="ECO:0000313" key="2">
    <source>
        <dbReference type="Proteomes" id="UP000548978"/>
    </source>
</evidence>
<organism evidence="1 2">
    <name type="scientific">Brevundimonas halotolerans</name>
    <dbReference type="NCBI Taxonomy" id="69670"/>
    <lineage>
        <taxon>Bacteria</taxon>
        <taxon>Pseudomonadati</taxon>
        <taxon>Pseudomonadota</taxon>
        <taxon>Alphaproteobacteria</taxon>
        <taxon>Caulobacterales</taxon>
        <taxon>Caulobacteraceae</taxon>
        <taxon>Brevundimonas</taxon>
    </lineage>
</organism>
<protein>
    <submittedName>
        <fullName evidence="1">Uncharacterized protein</fullName>
    </submittedName>
</protein>
<evidence type="ECO:0000313" key="1">
    <source>
        <dbReference type="EMBL" id="MBB5661269.1"/>
    </source>
</evidence>
<name>A0A7W9E8S0_9CAUL</name>